<sequence length="269" mass="28102">MIVRVSLAQVAAVADADACRALAREAVGRGADDGADLVVLPEYASYFDPRGVDAGAAEPVDGPFVIEMREAARRHDVAVAAGVTLEGDGRGRASNGVVLVDAQGELRGVYRKVHLYDAYGERESERFAPGPFDMPPTMTVGDGTVGVMTCYDLRFPESARRALDAGADVLLCPAAWAAGPGKIEQWTVLAQARAIESTAFVVAVGMAGRGVCGSSTAVGPDGTVRARLGLEPGQVTVDLDHADVVRTRERNPSLANRRFAVVPREGAGG</sequence>
<gene>
    <name evidence="3" type="ORF">HF995_10440</name>
</gene>
<comment type="similarity">
    <text evidence="1">Belongs to the carbon-nitrogen hydrolase superfamily. NIT1/NIT2 family.</text>
</comment>
<dbReference type="PANTHER" id="PTHR23088:SF27">
    <property type="entry name" value="DEAMINATED GLUTATHIONE AMIDASE"/>
    <property type="match status" value="1"/>
</dbReference>
<dbReference type="InterPro" id="IPR001110">
    <property type="entry name" value="UPF0012_CS"/>
</dbReference>
<organism evidence="3 4">
    <name type="scientific">Sanguibacter hominis ATCC BAA-789</name>
    <dbReference type="NCBI Taxonomy" id="1312740"/>
    <lineage>
        <taxon>Bacteria</taxon>
        <taxon>Bacillati</taxon>
        <taxon>Actinomycetota</taxon>
        <taxon>Actinomycetes</taxon>
        <taxon>Micrococcales</taxon>
        <taxon>Sanguibacteraceae</taxon>
        <taxon>Sanguibacter</taxon>
    </lineage>
</organism>
<name>A0A9X5IRG4_9MICO</name>
<dbReference type="PANTHER" id="PTHR23088">
    <property type="entry name" value="NITRILASE-RELATED"/>
    <property type="match status" value="1"/>
</dbReference>
<dbReference type="AlphaFoldDB" id="A0A9X5IRG4"/>
<evidence type="ECO:0000313" key="3">
    <source>
        <dbReference type="EMBL" id="NKX93680.1"/>
    </source>
</evidence>
<keyword evidence="4" id="KW-1185">Reference proteome</keyword>
<dbReference type="Pfam" id="PF00795">
    <property type="entry name" value="CN_hydrolase"/>
    <property type="match status" value="1"/>
</dbReference>
<feature type="domain" description="CN hydrolase" evidence="2">
    <location>
        <begin position="3"/>
        <end position="241"/>
    </location>
</feature>
<accession>A0A9X5IRG4</accession>
<dbReference type="InterPro" id="IPR036526">
    <property type="entry name" value="C-N_Hydrolase_sf"/>
</dbReference>
<dbReference type="Proteomes" id="UP000774283">
    <property type="component" value="Unassembled WGS sequence"/>
</dbReference>
<dbReference type="EMBL" id="JAAXOW010000003">
    <property type="protein sequence ID" value="NKX93680.1"/>
    <property type="molecule type" value="Genomic_DNA"/>
</dbReference>
<dbReference type="InterPro" id="IPR003010">
    <property type="entry name" value="C-N_Hydrolase"/>
</dbReference>
<dbReference type="PROSITE" id="PS50263">
    <property type="entry name" value="CN_HYDROLASE"/>
    <property type="match status" value="1"/>
</dbReference>
<dbReference type="GO" id="GO:0016787">
    <property type="term" value="F:hydrolase activity"/>
    <property type="evidence" value="ECO:0007669"/>
    <property type="project" value="UniProtKB-KW"/>
</dbReference>
<reference evidence="3 4" key="1">
    <citation type="submission" date="2020-04" db="EMBL/GenBank/DDBJ databases">
        <title>MicrobeNet Type strains.</title>
        <authorList>
            <person name="Nicholson A.C."/>
        </authorList>
    </citation>
    <scope>NUCLEOTIDE SEQUENCE [LARGE SCALE GENOMIC DNA]</scope>
    <source>
        <strain evidence="3 4">ATCC BAA-789</strain>
    </source>
</reference>
<dbReference type="SUPFAM" id="SSF56317">
    <property type="entry name" value="Carbon-nitrogen hydrolase"/>
    <property type="match status" value="1"/>
</dbReference>
<dbReference type="PROSITE" id="PS01227">
    <property type="entry name" value="UPF0012"/>
    <property type="match status" value="1"/>
</dbReference>
<evidence type="ECO:0000313" key="4">
    <source>
        <dbReference type="Proteomes" id="UP000774283"/>
    </source>
</evidence>
<evidence type="ECO:0000259" key="2">
    <source>
        <dbReference type="PROSITE" id="PS50263"/>
    </source>
</evidence>
<protein>
    <submittedName>
        <fullName evidence="3">Carbon-nitrogen hydrolase family protein</fullName>
    </submittedName>
</protein>
<proteinExistence type="inferred from homology"/>
<keyword evidence="3" id="KW-0378">Hydrolase</keyword>
<comment type="caution">
    <text evidence="3">The sequence shown here is derived from an EMBL/GenBank/DDBJ whole genome shotgun (WGS) entry which is preliminary data.</text>
</comment>
<dbReference type="CDD" id="cd07581">
    <property type="entry name" value="nitrilase_3"/>
    <property type="match status" value="1"/>
</dbReference>
<dbReference type="Gene3D" id="3.60.110.10">
    <property type="entry name" value="Carbon-nitrogen hydrolase"/>
    <property type="match status" value="1"/>
</dbReference>
<evidence type="ECO:0000256" key="1">
    <source>
        <dbReference type="ARBA" id="ARBA00010613"/>
    </source>
</evidence>